<accession>A0A2T2YI00</accession>
<proteinExistence type="predicted"/>
<reference evidence="2 3" key="1">
    <citation type="submission" date="2018-03" db="EMBL/GenBank/DDBJ databases">
        <title>Adhaeribacter sp. HMF7605 Genome sequencing and assembly.</title>
        <authorList>
            <person name="Kang H."/>
            <person name="Kang J."/>
            <person name="Cha I."/>
            <person name="Kim H."/>
            <person name="Joh K."/>
        </authorList>
    </citation>
    <scope>NUCLEOTIDE SEQUENCE [LARGE SCALE GENOMIC DNA]</scope>
    <source>
        <strain evidence="2 3">HMF7605</strain>
    </source>
</reference>
<dbReference type="OrthoDB" id="127805at2"/>
<organism evidence="2 3">
    <name type="scientific">Adhaeribacter arboris</name>
    <dbReference type="NCBI Taxonomy" id="2072846"/>
    <lineage>
        <taxon>Bacteria</taxon>
        <taxon>Pseudomonadati</taxon>
        <taxon>Bacteroidota</taxon>
        <taxon>Cytophagia</taxon>
        <taxon>Cytophagales</taxon>
        <taxon>Hymenobacteraceae</taxon>
        <taxon>Adhaeribacter</taxon>
    </lineage>
</organism>
<dbReference type="RefSeq" id="WP_106931324.1">
    <property type="nucleotide sequence ID" value="NZ_PYFT01000001.1"/>
</dbReference>
<keyword evidence="3" id="KW-1185">Reference proteome</keyword>
<name>A0A2T2YI00_9BACT</name>
<comment type="caution">
    <text evidence="2">The sequence shown here is derived from an EMBL/GenBank/DDBJ whole genome shotgun (WGS) entry which is preliminary data.</text>
</comment>
<dbReference type="InterPro" id="IPR014973">
    <property type="entry name" value="DUF1835"/>
</dbReference>
<dbReference type="Pfam" id="PF08874">
    <property type="entry name" value="DUF1835"/>
    <property type="match status" value="1"/>
</dbReference>
<sequence length="314" mass="36029">MLHILNGDGMAEPFKQAAIPADDCIVWREILSEGPIVDQDSTVEFWQARQHYITQTYQEAPTTYVLKVTTEVKHLDTYSQHNEVVLWFEHDLLCQINLLYLLHWFAQHNLNKTSLSLVCIGSHPEKPDFKGLGELSPEQLAALFPQRQVLTPADLALGDRGWKAYAAPTPEPLIYFLQKEDFTRLPLLPIALHAHLTRFPSVQNGLNAIEQLLLEIIATNQLTTTELFEKFWQRTSLFGLGDAQIVNYLVELEQAELIQIQETISITDLGNKTLRSECDYVQLHPVNRWLGGVHLQPGIPYWRWNRANEEILML</sequence>
<protein>
    <recommendedName>
        <fullName evidence="1">DUF1835 domain-containing protein</fullName>
    </recommendedName>
</protein>
<dbReference type="AlphaFoldDB" id="A0A2T2YI00"/>
<evidence type="ECO:0000259" key="1">
    <source>
        <dbReference type="Pfam" id="PF08874"/>
    </source>
</evidence>
<dbReference type="Proteomes" id="UP000240357">
    <property type="component" value="Unassembled WGS sequence"/>
</dbReference>
<evidence type="ECO:0000313" key="3">
    <source>
        <dbReference type="Proteomes" id="UP000240357"/>
    </source>
</evidence>
<gene>
    <name evidence="2" type="ORF">AHMF7605_17355</name>
</gene>
<evidence type="ECO:0000313" key="2">
    <source>
        <dbReference type="EMBL" id="PSR55146.1"/>
    </source>
</evidence>
<feature type="domain" description="DUF1835" evidence="1">
    <location>
        <begin position="3"/>
        <end position="110"/>
    </location>
</feature>
<dbReference type="EMBL" id="PYFT01000001">
    <property type="protein sequence ID" value="PSR55146.1"/>
    <property type="molecule type" value="Genomic_DNA"/>
</dbReference>